<dbReference type="Pfam" id="PF15612">
    <property type="entry name" value="WHIM1"/>
    <property type="match status" value="1"/>
</dbReference>
<feature type="compositionally biased region" description="Basic and acidic residues" evidence="3">
    <location>
        <begin position="1444"/>
        <end position="1454"/>
    </location>
</feature>
<proteinExistence type="predicted"/>
<feature type="compositionally biased region" description="Basic and acidic residues" evidence="3">
    <location>
        <begin position="1462"/>
        <end position="1471"/>
    </location>
</feature>
<evidence type="ECO:0000256" key="1">
    <source>
        <dbReference type="ARBA" id="ARBA00004123"/>
    </source>
</evidence>
<name>A5CAF5_VITVI</name>
<accession>A5CAF5</accession>
<protein>
    <recommendedName>
        <fullName evidence="4">DDT domain-containing protein</fullName>
    </recommendedName>
</protein>
<sequence length="1500" mass="168999">MGESTQEDYEPHSWTGGRRLVEKAKSTTKGWSSVGAVGRVKEGEESQKTKDVSKGTHGKRRAEVGNSWFQPSSLFNLNSNKERIRLFGPKQVGEVWAERDKAHSNVEDWHWASNAMQERRTQSPLKPIPLVEANLGWERGVILKGLLSTLGQEMGGKQPIFEKGSLCREDSFAMGKGKSVLKVSVSQLRGSTTKFGSKKLWTTLIPPISDFVAPPKGNAFEAGTQLERRFSASPLTFSRSSGFRKSCSGERASSRRGDMDNQQRSSLKASRHSKGKEKLHKSSNVEDRAVSEGFGGFVHRDSSVMVFPSNPVIREKGLNSVGTCGMMVVENIELACLNQMSEGINSLKTMPSKRAKVREVLSSLDINVYSRRKNRFSTAQRALRKGELEELISREEVHWRQKVRVKWVKEGDCNSKFFHKVANGRRNRKFIKFLENKRGLVLNNIESITKEILLYYEKLYSSPLGESWKVEGLDWSLISKESASRLDSLFTEEEVSKAIFQLDRDKVLHFLYTYSVVVDVCPFTLDEFAQAFHDEDSLLLGKVHLALLNLLLSDVETELSSGFLPHVIKNCKFLGLLQSESYDIRVGMSDGGSKEPLHVLQHEAYLTFALITEDDVRTNALQGWILVGQNEFVLKFWKRSLNPLTWTEILRQVLVAAGFGSRKGTLRREALDKKYVPKTESPPQIPNLGRIFYSAPPNIRFHLLASPIALIFEGIGNIDTTEGMGHLINKLKSVRISRKELNPMVKYGLRPGTLKGELFSILSNQGNNGMKVPDLARCVQISELNLAGTTDELELLIYSTLSSDITLYEKISSSSYRLRITSHTNEAENFQSDTDDSGSIDDDSKDSRKYSSSDDSDSDSGTSNLGKLNYMNHHKQRNGMLTIYTEIDESNPGEVWLLGLMEGEYSDLSIEEKLNALMALVDLVSGGSSIRMEPNFERCFLGNPSERALADSYKIMGWGIRAFLEGSDFKDLTKAVVEYVPNIHHYGSGAKIKRSYTKQHNLPTPARGHFGQMLGGKEINPSSELCPVDSSTSISKFHGKEKFSSKRKETREAEVGLDLHPMQSVFLGPDRRYNRYWLFLGPCNANDPGHKRVYFESSEDGHWEVIDTEEAFCALLSVLDGRGKREAFLLASLEKRKASLCQEMSSRIAIHSGSTSLTQYDRSDLYMIREDSSSPVSDIVDNPCATDITNDFLASSGAIVLGVGKKGEEQKQRWRRLQEFDAWIWSSFYSDLNAVKHGKRTYLDSLARCESCHDLYWRDEKHCKTCHTTFELDFDLEEKYAIHIATCREKEDNDMFPKHKVLSSQLQSLKAAIHAIESVMPEDALVEAWSKSAHKLWVRRLRRTSYLTELLQVLADFVGAIKEDWLCQSDVVLGSNNLLEEIVVSFSTMPQTSSAVALWLVKLDALIAPHLERIRGSKNNSLSPLIEDSEALLIGETVPTFSDIEPKDKNHHLDASQPESEQSDKKSDRSKFVQRETAFTSTFLADKLLYSIIRCIWKKN</sequence>
<evidence type="ECO:0000256" key="3">
    <source>
        <dbReference type="SAM" id="MobiDB-lite"/>
    </source>
</evidence>
<dbReference type="PANTHER" id="PTHR36968">
    <property type="entry name" value="HOMEOBOX-DDT DOMAIN PROTEIN RLT2"/>
    <property type="match status" value="1"/>
</dbReference>
<dbReference type="InterPro" id="IPR028941">
    <property type="entry name" value="WHIM2_dom"/>
</dbReference>
<dbReference type="PROSITE" id="PS50827">
    <property type="entry name" value="DDT"/>
    <property type="match status" value="1"/>
</dbReference>
<keyword evidence="2" id="KW-0539">Nucleus</keyword>
<dbReference type="EMBL" id="AM488092">
    <property type="protein sequence ID" value="CAN81987.1"/>
    <property type="molecule type" value="Genomic_DNA"/>
</dbReference>
<dbReference type="InterPro" id="IPR028942">
    <property type="entry name" value="WHIM1_dom"/>
</dbReference>
<evidence type="ECO:0000259" key="4">
    <source>
        <dbReference type="PROSITE" id="PS50827"/>
    </source>
</evidence>
<organism evidence="5">
    <name type="scientific">Vitis vinifera</name>
    <name type="common">Grape</name>
    <dbReference type="NCBI Taxonomy" id="29760"/>
    <lineage>
        <taxon>Eukaryota</taxon>
        <taxon>Viridiplantae</taxon>
        <taxon>Streptophyta</taxon>
        <taxon>Embryophyta</taxon>
        <taxon>Tracheophyta</taxon>
        <taxon>Spermatophyta</taxon>
        <taxon>Magnoliopsida</taxon>
        <taxon>eudicotyledons</taxon>
        <taxon>Gunneridae</taxon>
        <taxon>Pentapetalae</taxon>
        <taxon>rosids</taxon>
        <taxon>Vitales</taxon>
        <taxon>Vitaceae</taxon>
        <taxon>Viteae</taxon>
        <taxon>Vitis</taxon>
    </lineage>
</organism>
<feature type="compositionally biased region" description="Acidic residues" evidence="3">
    <location>
        <begin position="833"/>
        <end position="844"/>
    </location>
</feature>
<evidence type="ECO:0000313" key="5">
    <source>
        <dbReference type="EMBL" id="CAN81987.1"/>
    </source>
</evidence>
<dbReference type="PANTHER" id="PTHR36968:SF8">
    <property type="entry name" value="HOMEOBOX-DDT DOMAIN PROTEIN RLT3 ISOFORM X1"/>
    <property type="match status" value="1"/>
</dbReference>
<feature type="region of interest" description="Disordered" evidence="3">
    <location>
        <begin position="1442"/>
        <end position="1471"/>
    </location>
</feature>
<reference evidence="5" key="1">
    <citation type="journal article" date="2007" name="PLoS ONE">
        <title>The first genome sequence of an elite grapevine cultivar (Pinot noir Vitis vinifera L.): coping with a highly heterozygous genome.</title>
        <authorList>
            <person name="Velasco R."/>
            <person name="Zharkikh A."/>
            <person name="Troggio M."/>
            <person name="Cartwright D.A."/>
            <person name="Cestaro A."/>
            <person name="Pruss D."/>
            <person name="Pindo M."/>
            <person name="FitzGerald L.M."/>
            <person name="Vezzulli S."/>
            <person name="Reid J."/>
            <person name="Malacarne G."/>
            <person name="Iliev D."/>
            <person name="Coppola G."/>
            <person name="Wardell B."/>
            <person name="Micheletti D."/>
            <person name="Macalma T."/>
            <person name="Facci M."/>
            <person name="Mitchell J.T."/>
            <person name="Perazzolli M."/>
            <person name="Eldredge G."/>
            <person name="Gatto P."/>
            <person name="Oyzerski R."/>
            <person name="Moretto M."/>
            <person name="Gutin N."/>
            <person name="Stefanini M."/>
            <person name="Chen Y."/>
            <person name="Segala C."/>
            <person name="Davenport C."/>
            <person name="Dematte L."/>
            <person name="Mraz A."/>
            <person name="Battilana J."/>
            <person name="Stormo K."/>
            <person name="Costa F."/>
            <person name="Tao Q."/>
            <person name="Si-Ammour A."/>
            <person name="Harkins T."/>
            <person name="Lackey A."/>
            <person name="Perbost C."/>
            <person name="Taillon B."/>
            <person name="Stella A."/>
            <person name="Solovyev V."/>
            <person name="Fawcett J.A."/>
            <person name="Sterck L."/>
            <person name="Vandepoele K."/>
            <person name="Grando S.M."/>
            <person name="Toppo S."/>
            <person name="Moser C."/>
            <person name="Lanchbury J."/>
            <person name="Bogden R."/>
            <person name="Skolnick M."/>
            <person name="Sgaramella V."/>
            <person name="Bhatnagar S.K."/>
            <person name="Fontana P."/>
            <person name="Gutin A."/>
            <person name="Van de Peer Y."/>
            <person name="Salamini F."/>
            <person name="Viola R."/>
        </authorList>
    </citation>
    <scope>NUCLEOTIDE SEQUENCE</scope>
</reference>
<feature type="compositionally biased region" description="Basic and acidic residues" evidence="3">
    <location>
        <begin position="39"/>
        <end position="54"/>
    </location>
</feature>
<dbReference type="SMART" id="SM00571">
    <property type="entry name" value="DDT"/>
    <property type="match status" value="1"/>
</dbReference>
<dbReference type="ExpressionAtlas" id="A5CAF5">
    <property type="expression patterns" value="baseline and differential"/>
</dbReference>
<feature type="region of interest" description="Disordered" evidence="3">
    <location>
        <begin position="828"/>
        <end position="869"/>
    </location>
</feature>
<dbReference type="GO" id="GO:0005634">
    <property type="term" value="C:nucleus"/>
    <property type="evidence" value="ECO:0007669"/>
    <property type="project" value="UniProtKB-SubCell"/>
</dbReference>
<feature type="region of interest" description="Disordered" evidence="3">
    <location>
        <begin position="237"/>
        <end position="286"/>
    </location>
</feature>
<evidence type="ECO:0000256" key="2">
    <source>
        <dbReference type="ARBA" id="ARBA00023242"/>
    </source>
</evidence>
<dbReference type="InterPro" id="IPR044977">
    <property type="entry name" value="RLT1-3"/>
</dbReference>
<feature type="compositionally biased region" description="Basic and acidic residues" evidence="3">
    <location>
        <begin position="252"/>
        <end position="261"/>
    </location>
</feature>
<feature type="compositionally biased region" description="Basic residues" evidence="3">
    <location>
        <begin position="269"/>
        <end position="281"/>
    </location>
</feature>
<dbReference type="Pfam" id="PF15613">
    <property type="entry name" value="WSD"/>
    <property type="match status" value="1"/>
</dbReference>
<gene>
    <name evidence="5" type="ORF">VITISV_000722</name>
</gene>
<dbReference type="GO" id="GO:0006357">
    <property type="term" value="P:regulation of transcription by RNA polymerase II"/>
    <property type="evidence" value="ECO:0007669"/>
    <property type="project" value="InterPro"/>
</dbReference>
<dbReference type="InterPro" id="IPR018501">
    <property type="entry name" value="DDT_dom"/>
</dbReference>
<dbReference type="Pfam" id="PF02791">
    <property type="entry name" value="DDT"/>
    <property type="match status" value="1"/>
</dbReference>
<feature type="domain" description="DDT" evidence="4">
    <location>
        <begin position="498"/>
        <end position="557"/>
    </location>
</feature>
<comment type="subcellular location">
    <subcellularLocation>
        <location evidence="1">Nucleus</location>
    </subcellularLocation>
</comment>
<feature type="region of interest" description="Disordered" evidence="3">
    <location>
        <begin position="1"/>
        <end position="65"/>
    </location>
</feature>